<dbReference type="InterPro" id="IPR043359">
    <property type="entry name" value="GLI-like"/>
</dbReference>
<dbReference type="PROSITE" id="PS50157">
    <property type="entry name" value="ZINC_FINGER_C2H2_2"/>
    <property type="match status" value="1"/>
</dbReference>
<reference evidence="9 10" key="1">
    <citation type="submission" date="2022-01" db="EMBL/GenBank/DDBJ databases">
        <title>A chromosomal length assembly of Cordylochernes scorpioides.</title>
        <authorList>
            <person name="Zeh D."/>
            <person name="Zeh J."/>
        </authorList>
    </citation>
    <scope>NUCLEOTIDE SEQUENCE [LARGE SCALE GENOMIC DNA]</scope>
    <source>
        <strain evidence="9">IN4F17</strain>
        <tissue evidence="9">Whole Body</tissue>
    </source>
</reference>
<evidence type="ECO:0000256" key="3">
    <source>
        <dbReference type="ARBA" id="ARBA00022737"/>
    </source>
</evidence>
<dbReference type="SUPFAM" id="SSF57667">
    <property type="entry name" value="beta-beta-alpha zinc fingers"/>
    <property type="match status" value="1"/>
</dbReference>
<dbReference type="EMBL" id="CP092864">
    <property type="protein sequence ID" value="UYV63803.1"/>
    <property type="molecule type" value="Genomic_DNA"/>
</dbReference>
<dbReference type="InterPro" id="IPR056436">
    <property type="entry name" value="Znf-C2H2_ZIC1-5/GLI1-3-like"/>
</dbReference>
<keyword evidence="4 7" id="KW-0863">Zinc-finger</keyword>
<evidence type="ECO:0000256" key="7">
    <source>
        <dbReference type="PROSITE-ProRule" id="PRU00042"/>
    </source>
</evidence>
<dbReference type="Proteomes" id="UP001235939">
    <property type="component" value="Chromosome 02"/>
</dbReference>
<evidence type="ECO:0000259" key="8">
    <source>
        <dbReference type="PROSITE" id="PS50157"/>
    </source>
</evidence>
<evidence type="ECO:0000256" key="6">
    <source>
        <dbReference type="ARBA" id="ARBA00023242"/>
    </source>
</evidence>
<dbReference type="InterPro" id="IPR036236">
    <property type="entry name" value="Znf_C2H2_sf"/>
</dbReference>
<evidence type="ECO:0000256" key="4">
    <source>
        <dbReference type="ARBA" id="ARBA00022771"/>
    </source>
</evidence>
<dbReference type="Gene3D" id="3.30.160.60">
    <property type="entry name" value="Classic Zinc Finger"/>
    <property type="match status" value="1"/>
</dbReference>
<keyword evidence="2" id="KW-0479">Metal-binding</keyword>
<gene>
    <name evidence="9" type="ORF">LAZ67_2005704</name>
</gene>
<name>A0ABY6K5J6_9ARAC</name>
<protein>
    <submittedName>
        <fullName evidence="9">ZIC2</fullName>
    </submittedName>
</protein>
<evidence type="ECO:0000256" key="5">
    <source>
        <dbReference type="ARBA" id="ARBA00022833"/>
    </source>
</evidence>
<evidence type="ECO:0000313" key="9">
    <source>
        <dbReference type="EMBL" id="UYV63803.1"/>
    </source>
</evidence>
<feature type="domain" description="C2H2-type" evidence="8">
    <location>
        <begin position="62"/>
        <end position="89"/>
    </location>
</feature>
<comment type="subcellular location">
    <subcellularLocation>
        <location evidence="1">Nucleus</location>
    </subcellularLocation>
</comment>
<sequence length="114" mass="13085">MEYYYPQLPPPAQGAFVPYHRSVACLWTDGVRVCQRRLGSIRDVVEHVTVDHIESTLRCSWLGCPRAGQAFKAKYKLINHLRVHTGERAVRLPFLRESLRPLGEPQDSSAHPHR</sequence>
<dbReference type="PANTHER" id="PTHR45718:SF4">
    <property type="entry name" value="TRANSCRIPTIONAL ACTIVATOR CUBITUS INTERRUPTUS"/>
    <property type="match status" value="1"/>
</dbReference>
<accession>A0ABY6K5J6</accession>
<keyword evidence="5" id="KW-0862">Zinc</keyword>
<keyword evidence="3" id="KW-0677">Repeat</keyword>
<dbReference type="Pfam" id="PF23561">
    <property type="entry name" value="zf-C2H2_15"/>
    <property type="match status" value="1"/>
</dbReference>
<organism evidence="9 10">
    <name type="scientific">Cordylochernes scorpioides</name>
    <dbReference type="NCBI Taxonomy" id="51811"/>
    <lineage>
        <taxon>Eukaryota</taxon>
        <taxon>Metazoa</taxon>
        <taxon>Ecdysozoa</taxon>
        <taxon>Arthropoda</taxon>
        <taxon>Chelicerata</taxon>
        <taxon>Arachnida</taxon>
        <taxon>Pseudoscorpiones</taxon>
        <taxon>Cheliferoidea</taxon>
        <taxon>Chernetidae</taxon>
        <taxon>Cordylochernes</taxon>
    </lineage>
</organism>
<keyword evidence="6" id="KW-0539">Nucleus</keyword>
<evidence type="ECO:0000313" key="10">
    <source>
        <dbReference type="Proteomes" id="UP001235939"/>
    </source>
</evidence>
<proteinExistence type="predicted"/>
<keyword evidence="10" id="KW-1185">Reference proteome</keyword>
<evidence type="ECO:0000256" key="1">
    <source>
        <dbReference type="ARBA" id="ARBA00004123"/>
    </source>
</evidence>
<dbReference type="InterPro" id="IPR013087">
    <property type="entry name" value="Znf_C2H2_type"/>
</dbReference>
<evidence type="ECO:0000256" key="2">
    <source>
        <dbReference type="ARBA" id="ARBA00022723"/>
    </source>
</evidence>
<dbReference type="PANTHER" id="PTHR45718">
    <property type="entry name" value="TRANSCRIPTIONAL ACTIVATOR CUBITUS INTERRUPTUS"/>
    <property type="match status" value="1"/>
</dbReference>